<dbReference type="Proteomes" id="UP000252107">
    <property type="component" value="Unassembled WGS sequence"/>
</dbReference>
<keyword evidence="2" id="KW-1185">Reference proteome</keyword>
<evidence type="ECO:0000313" key="1">
    <source>
        <dbReference type="EMBL" id="RCJ36969.1"/>
    </source>
</evidence>
<reference evidence="1" key="1">
    <citation type="submission" date="2016-04" db="EMBL/GenBank/DDBJ databases">
        <authorList>
            <person name="Tabuchi Yagui T.R."/>
        </authorList>
    </citation>
    <scope>NUCLEOTIDE SEQUENCE [LARGE SCALE GENOMIC DNA]</scope>
    <source>
        <strain evidence="1">NIES-26</strain>
    </source>
</reference>
<sequence length="77" mass="8671">MTSAAFNLENLSNFNPCVLTILVIGTEENLRNYIYSQRHFGIEVNAWSKIIPVPSCPGKHMSLLNRTIVPNQAQLKN</sequence>
<dbReference type="AlphaFoldDB" id="A0A367RLT2"/>
<dbReference type="EMBL" id="LXQD01000131">
    <property type="protein sequence ID" value="RCJ36969.1"/>
    <property type="molecule type" value="Genomic_DNA"/>
</dbReference>
<evidence type="ECO:0000313" key="2">
    <source>
        <dbReference type="Proteomes" id="UP000252107"/>
    </source>
</evidence>
<gene>
    <name evidence="1" type="ORF">A6770_15205</name>
</gene>
<proteinExistence type="predicted"/>
<comment type="caution">
    <text evidence="1">The sequence shown here is derived from an EMBL/GenBank/DDBJ whole genome shotgun (WGS) entry which is preliminary data.</text>
</comment>
<organism evidence="1 2">
    <name type="scientific">Nostoc minutum NIES-26</name>
    <dbReference type="NCBI Taxonomy" id="1844469"/>
    <lineage>
        <taxon>Bacteria</taxon>
        <taxon>Bacillati</taxon>
        <taxon>Cyanobacteriota</taxon>
        <taxon>Cyanophyceae</taxon>
        <taxon>Nostocales</taxon>
        <taxon>Nostocaceae</taxon>
        <taxon>Nostoc</taxon>
    </lineage>
</organism>
<protein>
    <submittedName>
        <fullName evidence="1">Uncharacterized protein</fullName>
    </submittedName>
</protein>
<accession>A0A367RLT2</accession>
<name>A0A367RLT2_9NOSO</name>